<reference evidence="9 10" key="1">
    <citation type="journal article" date="2018" name="Nat. Genet.">
        <title>Extensive intraspecific gene order and gene structural variations between Mo17 and other maize genomes.</title>
        <authorList>
            <person name="Sun S."/>
            <person name="Zhou Y."/>
            <person name="Chen J."/>
            <person name="Shi J."/>
            <person name="Zhao H."/>
            <person name="Zhao H."/>
            <person name="Song W."/>
            <person name="Zhang M."/>
            <person name="Cui Y."/>
            <person name="Dong X."/>
            <person name="Liu H."/>
            <person name="Ma X."/>
            <person name="Jiao Y."/>
            <person name="Wang B."/>
            <person name="Wei X."/>
            <person name="Stein J.C."/>
            <person name="Glaubitz J.C."/>
            <person name="Lu F."/>
            <person name="Yu G."/>
            <person name="Liang C."/>
            <person name="Fengler K."/>
            <person name="Li B."/>
            <person name="Rafalski A."/>
            <person name="Schnable P.S."/>
            <person name="Ware D.H."/>
            <person name="Buckler E.S."/>
            <person name="Lai J."/>
        </authorList>
    </citation>
    <scope>NUCLEOTIDE SEQUENCE [LARGE SCALE GENOMIC DNA]</scope>
    <source>
        <strain evidence="10">cv. Missouri 17</strain>
        <tissue evidence="9">Seedling</tissue>
    </source>
</reference>
<evidence type="ECO:0000256" key="5">
    <source>
        <dbReference type="ARBA" id="ARBA00023125"/>
    </source>
</evidence>
<dbReference type="Gene3D" id="2.40.50.140">
    <property type="entry name" value="Nucleic acid-binding proteins"/>
    <property type="match status" value="3"/>
</dbReference>
<dbReference type="InterPro" id="IPR012340">
    <property type="entry name" value="NA-bd_OB-fold"/>
</dbReference>
<dbReference type="CDD" id="cd04476">
    <property type="entry name" value="RPA1_DBD_C"/>
    <property type="match status" value="1"/>
</dbReference>
<dbReference type="Proteomes" id="UP000251960">
    <property type="component" value="Chromosome 3"/>
</dbReference>
<dbReference type="GO" id="GO:0008270">
    <property type="term" value="F:zinc ion binding"/>
    <property type="evidence" value="ECO:0007669"/>
    <property type="project" value="UniProtKB-KW"/>
</dbReference>
<keyword evidence="5" id="KW-0238">DNA-binding</keyword>
<dbReference type="CDD" id="cd04481">
    <property type="entry name" value="RPA1_DBD_B_like"/>
    <property type="match status" value="1"/>
</dbReference>
<evidence type="ECO:0000256" key="4">
    <source>
        <dbReference type="ARBA" id="ARBA00022833"/>
    </source>
</evidence>
<evidence type="ECO:0000256" key="1">
    <source>
        <dbReference type="ARBA" id="ARBA00005690"/>
    </source>
</evidence>
<dbReference type="Pfam" id="PF02721">
    <property type="entry name" value="DUF223"/>
    <property type="match status" value="1"/>
</dbReference>
<feature type="region of interest" description="Disordered" evidence="6">
    <location>
        <begin position="432"/>
        <end position="514"/>
    </location>
</feature>
<sequence>MHLLMVVKTLTELSLQDKDVTVQVEVNRRWEFRGIGDDGPVLHVDMILTDATGNAIYAELPAKLLEQKGSLLQSNKVYYIRRFRVANAKSQYKVIDAPLMIYFTVYSIIEVCRDPPSTFPLYVYNLIPYEAIDANGPKSKDFHDILGMINEVSEINPIQLSGKSSIYRNVFIKNLSNDIIKVTLWGNQALKFSYEAIYDQKIQHAVVVLFVGCLPKEYKGSVYLSGGAACHWYFNPSINEAQPYYQRIHNENVTIKLPPLTNEQAAFVNPPETQHKDLKELLESEPLTLPEEGFKCTVTITRLLDDHPWWYKACNTCPNKPSMRSSVSSCPTCGSTDAILRYKLNFMATDDIAEMRMFCFDNVAKRIIGKTCTSLLTSVTDTSNIPPDLAAIVSLKFTFVVVYNLMSFQNQEKELLIKSVIASHGRDLSLPSTKLSIPMHPSTPTKLLSRTRQTISPSTALSNLSTSSSLEQHSSFEAEDSLEDQNPESFESPPKRIYCPWKQNDGAGVPNISH</sequence>
<feature type="domain" description="Replication protein A 70 kDa DNA-binding subunit B/D first OB fold" evidence="7">
    <location>
        <begin position="10"/>
        <end position="107"/>
    </location>
</feature>
<dbReference type="PANTHER" id="PTHR47165:SF3">
    <property type="entry name" value="RETROTRANSPOSON-LIKE PROTEIN"/>
    <property type="match status" value="1"/>
</dbReference>
<dbReference type="PANTHER" id="PTHR47165">
    <property type="entry name" value="OS03G0429900 PROTEIN"/>
    <property type="match status" value="1"/>
</dbReference>
<dbReference type="Pfam" id="PF08646">
    <property type="entry name" value="Rep_fac-A_C"/>
    <property type="match status" value="1"/>
</dbReference>
<keyword evidence="4" id="KW-0862">Zinc</keyword>
<evidence type="ECO:0000313" key="10">
    <source>
        <dbReference type="Proteomes" id="UP000251960"/>
    </source>
</evidence>
<feature type="compositionally biased region" description="Polar residues" evidence="6">
    <location>
        <begin position="442"/>
        <end position="455"/>
    </location>
</feature>
<dbReference type="InterPro" id="IPR003871">
    <property type="entry name" value="RFA1B/D_OB_1st"/>
</dbReference>
<evidence type="ECO:0000259" key="7">
    <source>
        <dbReference type="Pfam" id="PF02721"/>
    </source>
</evidence>
<dbReference type="CDD" id="cd04480">
    <property type="entry name" value="RPA1_DBD_A_like"/>
    <property type="match status" value="1"/>
</dbReference>
<feature type="domain" description="Replication factor A C-terminal" evidence="8">
    <location>
        <begin position="295"/>
        <end position="380"/>
    </location>
</feature>
<gene>
    <name evidence="9" type="primary">RFA1</name>
    <name evidence="9" type="ORF">Zm00014a_000750</name>
</gene>
<evidence type="ECO:0000256" key="2">
    <source>
        <dbReference type="ARBA" id="ARBA00022723"/>
    </source>
</evidence>
<keyword evidence="2" id="KW-0479">Metal-binding</keyword>
<name>A0A3L6FD14_MAIZE</name>
<comment type="caution">
    <text evidence="9">The sequence shown here is derived from an EMBL/GenBank/DDBJ whole genome shotgun (WGS) entry which is preliminary data.</text>
</comment>
<accession>A0A3L6FD14</accession>
<comment type="similarity">
    <text evidence="1">Belongs to the replication factor A protein 1 family.</text>
</comment>
<evidence type="ECO:0000259" key="8">
    <source>
        <dbReference type="Pfam" id="PF08646"/>
    </source>
</evidence>
<feature type="compositionally biased region" description="Acidic residues" evidence="6">
    <location>
        <begin position="477"/>
        <end position="486"/>
    </location>
</feature>
<dbReference type="SUPFAM" id="SSF50249">
    <property type="entry name" value="Nucleic acid-binding proteins"/>
    <property type="match status" value="3"/>
</dbReference>
<dbReference type="AlphaFoldDB" id="A0A3L6FD14"/>
<dbReference type="InterPro" id="IPR047192">
    <property type="entry name" value="Euk_RPA1_DBD_C"/>
</dbReference>
<evidence type="ECO:0000256" key="6">
    <source>
        <dbReference type="SAM" id="MobiDB-lite"/>
    </source>
</evidence>
<dbReference type="ExpressionAtlas" id="A0A3L6FD14">
    <property type="expression patterns" value="baseline and differential"/>
</dbReference>
<feature type="compositionally biased region" description="Low complexity" evidence="6">
    <location>
        <begin position="456"/>
        <end position="475"/>
    </location>
</feature>
<dbReference type="EMBL" id="NCVQ01000004">
    <property type="protein sequence ID" value="PWZ31066.1"/>
    <property type="molecule type" value="Genomic_DNA"/>
</dbReference>
<keyword evidence="3" id="KW-0863">Zinc-finger</keyword>
<proteinExistence type="inferred from homology"/>
<evidence type="ECO:0000313" key="9">
    <source>
        <dbReference type="EMBL" id="PWZ31066.1"/>
    </source>
</evidence>
<organism evidence="9 10">
    <name type="scientific">Zea mays</name>
    <name type="common">Maize</name>
    <dbReference type="NCBI Taxonomy" id="4577"/>
    <lineage>
        <taxon>Eukaryota</taxon>
        <taxon>Viridiplantae</taxon>
        <taxon>Streptophyta</taxon>
        <taxon>Embryophyta</taxon>
        <taxon>Tracheophyta</taxon>
        <taxon>Spermatophyta</taxon>
        <taxon>Magnoliopsida</taxon>
        <taxon>Liliopsida</taxon>
        <taxon>Poales</taxon>
        <taxon>Poaceae</taxon>
        <taxon>PACMAD clade</taxon>
        <taxon>Panicoideae</taxon>
        <taxon>Andropogonodae</taxon>
        <taxon>Andropogoneae</taxon>
        <taxon>Tripsacinae</taxon>
        <taxon>Zea</taxon>
    </lineage>
</organism>
<dbReference type="GO" id="GO:0003677">
    <property type="term" value="F:DNA binding"/>
    <property type="evidence" value="ECO:0007669"/>
    <property type="project" value="UniProtKB-KW"/>
</dbReference>
<dbReference type="InterPro" id="IPR013955">
    <property type="entry name" value="Rep_factor-A_C"/>
</dbReference>
<protein>
    <submittedName>
        <fullName evidence="9">Replication factor A protein 1</fullName>
    </submittedName>
</protein>
<evidence type="ECO:0000256" key="3">
    <source>
        <dbReference type="ARBA" id="ARBA00022771"/>
    </source>
</evidence>